<proteinExistence type="inferred from homology"/>
<keyword evidence="3" id="KW-1003">Cell membrane</keyword>
<feature type="transmembrane region" description="Helical" evidence="7">
    <location>
        <begin position="156"/>
        <end position="177"/>
    </location>
</feature>
<evidence type="ECO:0000256" key="4">
    <source>
        <dbReference type="ARBA" id="ARBA00022692"/>
    </source>
</evidence>
<feature type="transmembrane region" description="Helical" evidence="7">
    <location>
        <begin position="73"/>
        <end position="92"/>
    </location>
</feature>
<evidence type="ECO:0000256" key="6">
    <source>
        <dbReference type="ARBA" id="ARBA00023136"/>
    </source>
</evidence>
<dbReference type="Proteomes" id="UP000231464">
    <property type="component" value="Unassembled WGS sequence"/>
</dbReference>
<feature type="domain" description="Prepilin peptidase A24 N-terminal" evidence="9">
    <location>
        <begin position="10"/>
        <end position="88"/>
    </location>
</feature>
<accession>A0A2M6WAK4</accession>
<comment type="subcellular location">
    <subcellularLocation>
        <location evidence="1">Cell membrane</location>
        <topology evidence="1">Multi-pass membrane protein</topology>
    </subcellularLocation>
</comment>
<evidence type="ECO:0000256" key="2">
    <source>
        <dbReference type="ARBA" id="ARBA00005801"/>
    </source>
</evidence>
<feature type="domain" description="Prepilin type IV endopeptidase peptidase" evidence="8">
    <location>
        <begin position="104"/>
        <end position="218"/>
    </location>
</feature>
<evidence type="ECO:0000256" key="1">
    <source>
        <dbReference type="ARBA" id="ARBA00004651"/>
    </source>
</evidence>
<feature type="transmembrane region" description="Helical" evidence="7">
    <location>
        <begin position="238"/>
        <end position="258"/>
    </location>
</feature>
<organism evidence="10 11">
    <name type="scientific">Candidatus Kuenenbacteria bacterium CG10_big_fil_rev_8_21_14_0_10_36_11</name>
    <dbReference type="NCBI Taxonomy" id="1974618"/>
    <lineage>
        <taxon>Bacteria</taxon>
        <taxon>Candidatus Kueneniibacteriota</taxon>
    </lineage>
</organism>
<feature type="transmembrane region" description="Helical" evidence="7">
    <location>
        <begin position="127"/>
        <end position="144"/>
    </location>
</feature>
<protein>
    <submittedName>
        <fullName evidence="10">Prepilin peptidase</fullName>
    </submittedName>
</protein>
<dbReference type="GO" id="GO:0004190">
    <property type="term" value="F:aspartic-type endopeptidase activity"/>
    <property type="evidence" value="ECO:0007669"/>
    <property type="project" value="InterPro"/>
</dbReference>
<comment type="similarity">
    <text evidence="2">Belongs to the peptidase A24 family.</text>
</comment>
<keyword evidence="5 7" id="KW-1133">Transmembrane helix</keyword>
<dbReference type="PANTHER" id="PTHR30487">
    <property type="entry name" value="TYPE 4 PREPILIN-LIKE PROTEINS LEADER PEPTIDE-PROCESSING ENZYME"/>
    <property type="match status" value="1"/>
</dbReference>
<keyword evidence="6 7" id="KW-0472">Membrane</keyword>
<dbReference type="InterPro" id="IPR050882">
    <property type="entry name" value="Prepilin_peptidase/N-MTase"/>
</dbReference>
<gene>
    <name evidence="10" type="ORF">COU23_01795</name>
</gene>
<evidence type="ECO:0000256" key="7">
    <source>
        <dbReference type="SAM" id="Phobius"/>
    </source>
</evidence>
<sequence length="261" mass="29733">MFLIYLFIFIFGACVGSFLNVVILRLHSGEKFIRGRSHCQNCGHVLSWLENIPLASFIFLHGRCKNCQTKISWQYPLVEFTAGILFIIPLFFYPSILLILYSWAVISFLIIIFVYDFKYQLILDKIILPAIIVVLFSQAFLLILKNNFNYSLLTTHYSLLIFSAIIISSFFLAQYLISRGRWIGGGDIRLGFLMGLILGWPNCLVGLFLAYVLGLIVSLPLLIFGFKKMSSQIPFGTFLAAATLITLFFGSEILTWYLSLL</sequence>
<evidence type="ECO:0000313" key="11">
    <source>
        <dbReference type="Proteomes" id="UP000231464"/>
    </source>
</evidence>
<dbReference type="InterPro" id="IPR000045">
    <property type="entry name" value="Prepilin_IV_endopep_pep"/>
</dbReference>
<dbReference type="InterPro" id="IPR010627">
    <property type="entry name" value="Prepilin_pept_A24_N"/>
</dbReference>
<feature type="transmembrane region" description="Helical" evidence="7">
    <location>
        <begin position="98"/>
        <end position="115"/>
    </location>
</feature>
<keyword evidence="4 7" id="KW-0812">Transmembrane</keyword>
<dbReference type="Gene3D" id="1.20.120.1220">
    <property type="match status" value="1"/>
</dbReference>
<feature type="transmembrane region" description="Helical" evidence="7">
    <location>
        <begin position="6"/>
        <end position="26"/>
    </location>
</feature>
<dbReference type="Pfam" id="PF01478">
    <property type="entry name" value="Peptidase_A24"/>
    <property type="match status" value="1"/>
</dbReference>
<name>A0A2M6WAK4_9BACT</name>
<dbReference type="EMBL" id="PFBP01000029">
    <property type="protein sequence ID" value="PIT89832.1"/>
    <property type="molecule type" value="Genomic_DNA"/>
</dbReference>
<feature type="transmembrane region" description="Helical" evidence="7">
    <location>
        <begin position="206"/>
        <end position="226"/>
    </location>
</feature>
<dbReference type="GO" id="GO:0005886">
    <property type="term" value="C:plasma membrane"/>
    <property type="evidence" value="ECO:0007669"/>
    <property type="project" value="UniProtKB-SubCell"/>
</dbReference>
<dbReference type="Pfam" id="PF06750">
    <property type="entry name" value="A24_N_bact"/>
    <property type="match status" value="1"/>
</dbReference>
<comment type="caution">
    <text evidence="10">The sequence shown here is derived from an EMBL/GenBank/DDBJ whole genome shotgun (WGS) entry which is preliminary data.</text>
</comment>
<evidence type="ECO:0000256" key="3">
    <source>
        <dbReference type="ARBA" id="ARBA00022475"/>
    </source>
</evidence>
<dbReference type="GO" id="GO:0006465">
    <property type="term" value="P:signal peptide processing"/>
    <property type="evidence" value="ECO:0007669"/>
    <property type="project" value="TreeGrafter"/>
</dbReference>
<dbReference type="AlphaFoldDB" id="A0A2M6WAK4"/>
<evidence type="ECO:0000313" key="10">
    <source>
        <dbReference type="EMBL" id="PIT89832.1"/>
    </source>
</evidence>
<evidence type="ECO:0000256" key="5">
    <source>
        <dbReference type="ARBA" id="ARBA00022989"/>
    </source>
</evidence>
<evidence type="ECO:0000259" key="8">
    <source>
        <dbReference type="Pfam" id="PF01478"/>
    </source>
</evidence>
<reference evidence="11" key="1">
    <citation type="submission" date="2017-09" db="EMBL/GenBank/DDBJ databases">
        <title>Depth-based differentiation of microbial function through sediment-hosted aquifers and enrichment of novel symbionts in the deep terrestrial subsurface.</title>
        <authorList>
            <person name="Probst A.J."/>
            <person name="Ladd B."/>
            <person name="Jarett J.K."/>
            <person name="Geller-Mcgrath D.E."/>
            <person name="Sieber C.M.K."/>
            <person name="Emerson J.B."/>
            <person name="Anantharaman K."/>
            <person name="Thomas B.C."/>
            <person name="Malmstrom R."/>
            <person name="Stieglmeier M."/>
            <person name="Klingl A."/>
            <person name="Woyke T."/>
            <person name="Ryan C.M."/>
            <person name="Banfield J.F."/>
        </authorList>
    </citation>
    <scope>NUCLEOTIDE SEQUENCE [LARGE SCALE GENOMIC DNA]</scope>
</reference>
<evidence type="ECO:0000259" key="9">
    <source>
        <dbReference type="Pfam" id="PF06750"/>
    </source>
</evidence>
<dbReference type="PANTHER" id="PTHR30487:SF0">
    <property type="entry name" value="PREPILIN LEADER PEPTIDASE_N-METHYLTRANSFERASE-RELATED"/>
    <property type="match status" value="1"/>
</dbReference>